<feature type="transmembrane region" description="Helical" evidence="8">
    <location>
        <begin position="35"/>
        <end position="60"/>
    </location>
</feature>
<evidence type="ECO:0000259" key="9">
    <source>
        <dbReference type="PROSITE" id="PS50850"/>
    </source>
</evidence>
<evidence type="ECO:0000256" key="6">
    <source>
        <dbReference type="ARBA" id="ARBA00023136"/>
    </source>
</evidence>
<dbReference type="GO" id="GO:0022857">
    <property type="term" value="F:transmembrane transporter activity"/>
    <property type="evidence" value="ECO:0007669"/>
    <property type="project" value="InterPro"/>
</dbReference>
<dbReference type="Gene3D" id="1.20.1250.20">
    <property type="entry name" value="MFS general substrate transporter like domains"/>
    <property type="match status" value="1"/>
</dbReference>
<feature type="transmembrane region" description="Helical" evidence="8">
    <location>
        <begin position="304"/>
        <end position="325"/>
    </location>
</feature>
<comment type="subcellular location">
    <subcellularLocation>
        <location evidence="1">Endomembrane system</location>
        <topology evidence="1">Multi-pass membrane protein</topology>
    </subcellularLocation>
</comment>
<evidence type="ECO:0000313" key="10">
    <source>
        <dbReference type="EMBL" id="CAG8614109.1"/>
    </source>
</evidence>
<evidence type="ECO:0000256" key="7">
    <source>
        <dbReference type="SAM" id="MobiDB-lite"/>
    </source>
</evidence>
<feature type="transmembrane region" description="Helical" evidence="8">
    <location>
        <begin position="227"/>
        <end position="246"/>
    </location>
</feature>
<dbReference type="PANTHER" id="PTHR23501:SF191">
    <property type="entry name" value="VACUOLAR BASIC AMINO ACID TRANSPORTER 4"/>
    <property type="match status" value="1"/>
</dbReference>
<dbReference type="Proteomes" id="UP000789342">
    <property type="component" value="Unassembled WGS sequence"/>
</dbReference>
<dbReference type="PANTHER" id="PTHR23501">
    <property type="entry name" value="MAJOR FACILITATOR SUPERFAMILY"/>
    <property type="match status" value="1"/>
</dbReference>
<feature type="transmembrane region" description="Helical" evidence="8">
    <location>
        <begin position="258"/>
        <end position="283"/>
    </location>
</feature>
<dbReference type="Pfam" id="PF07690">
    <property type="entry name" value="MFS_1"/>
    <property type="match status" value="1"/>
</dbReference>
<dbReference type="InterPro" id="IPR011701">
    <property type="entry name" value="MFS"/>
</dbReference>
<feature type="region of interest" description="Disordered" evidence="7">
    <location>
        <begin position="1"/>
        <end position="27"/>
    </location>
</feature>
<protein>
    <submittedName>
        <fullName evidence="10">17979_t:CDS:1</fullName>
    </submittedName>
</protein>
<feature type="domain" description="Major facilitator superfamily (MFS) profile" evidence="9">
    <location>
        <begin position="38"/>
        <end position="530"/>
    </location>
</feature>
<comment type="caution">
    <text evidence="10">The sequence shown here is derived from an EMBL/GenBank/DDBJ whole genome shotgun (WGS) entry which is preliminary data.</text>
</comment>
<sequence>MPLSPDTNGDNKLMEKEEPAESNNKPRVPMSQLKLNLLFIGLLFGVFLSALNLTIVSTALQAIASDLSAFDKVLWVAIADLLTATAFQPVYGKLSDIFGRKITILTAIFIFELGSLFCGLADNITKLVLWRAVSGIGAGGFIGLTSIIIADIISLKDRGKYVGIVGSVYSIGSIIGPLLGGAFTDHVSWRWVFYINLPFGVIPIAFIVFLLNVPTPPGTLKEKLTRIDWLGMFVITSSTLATLLALQWGGSDYAWNSALVIILFVLGGLGFILFAYIEGFIAVEPIIPVRLFRDRTVVSCSIQNFFYSIGLYECIFFVPLFFQAIYQDSALASGIKLLSYIVGVVISALISGQVVSRAPGYSYKLVCLFGGAMVAIGSGLIYTLDQNSTVGQQVGYLLITGFGAGSIFQISLLTGQAVVDDDDIAIVTSLITFFRSFGSVIGMSIFSAIVNNELIKKVVDTFKNQYGFEISFNTVHGNLSSVFSFGEPLRSQLLGTIIDSLHKIFLAGLISGVLLFISALFMRNYIETEERENEENEVRDD</sequence>
<evidence type="ECO:0000256" key="2">
    <source>
        <dbReference type="ARBA" id="ARBA00008335"/>
    </source>
</evidence>
<dbReference type="SUPFAM" id="SSF103473">
    <property type="entry name" value="MFS general substrate transporter"/>
    <property type="match status" value="2"/>
</dbReference>
<feature type="transmembrane region" description="Helical" evidence="8">
    <location>
        <begin position="191"/>
        <end position="215"/>
    </location>
</feature>
<dbReference type="EMBL" id="CAJVPV010007052">
    <property type="protein sequence ID" value="CAG8614109.1"/>
    <property type="molecule type" value="Genomic_DNA"/>
</dbReference>
<feature type="transmembrane region" description="Helical" evidence="8">
    <location>
        <begin position="337"/>
        <end position="356"/>
    </location>
</feature>
<keyword evidence="4 8" id="KW-0812">Transmembrane</keyword>
<dbReference type="PRINTS" id="PR01036">
    <property type="entry name" value="TCRTETB"/>
</dbReference>
<keyword evidence="3" id="KW-0813">Transport</keyword>
<gene>
    <name evidence="10" type="ORF">AMORRO_LOCUS8361</name>
</gene>
<keyword evidence="11" id="KW-1185">Reference proteome</keyword>
<proteinExistence type="inferred from homology"/>
<dbReference type="PROSITE" id="PS50850">
    <property type="entry name" value="MFS"/>
    <property type="match status" value="1"/>
</dbReference>
<evidence type="ECO:0000256" key="4">
    <source>
        <dbReference type="ARBA" id="ARBA00022692"/>
    </source>
</evidence>
<evidence type="ECO:0000256" key="8">
    <source>
        <dbReference type="SAM" id="Phobius"/>
    </source>
</evidence>
<dbReference type="FunFam" id="1.20.1720.10:FF:000013">
    <property type="entry name" value="Related to multidrug resistance proteins"/>
    <property type="match status" value="1"/>
</dbReference>
<dbReference type="GO" id="GO:0012505">
    <property type="term" value="C:endomembrane system"/>
    <property type="evidence" value="ECO:0007669"/>
    <property type="project" value="UniProtKB-SubCell"/>
</dbReference>
<evidence type="ECO:0000256" key="3">
    <source>
        <dbReference type="ARBA" id="ARBA00022448"/>
    </source>
</evidence>
<comment type="similarity">
    <text evidence="2">Belongs to the major facilitator superfamily.</text>
</comment>
<reference evidence="10" key="1">
    <citation type="submission" date="2021-06" db="EMBL/GenBank/DDBJ databases">
        <authorList>
            <person name="Kallberg Y."/>
            <person name="Tangrot J."/>
            <person name="Rosling A."/>
        </authorList>
    </citation>
    <scope>NUCLEOTIDE SEQUENCE</scope>
    <source>
        <strain evidence="10">CL551</strain>
    </source>
</reference>
<dbReference type="InterPro" id="IPR020846">
    <property type="entry name" value="MFS_dom"/>
</dbReference>
<dbReference type="CDD" id="cd17502">
    <property type="entry name" value="MFS_Azr1_MDR_like"/>
    <property type="match status" value="1"/>
</dbReference>
<accession>A0A9N9CWE6</accession>
<organism evidence="10 11">
    <name type="scientific">Acaulospora morrowiae</name>
    <dbReference type="NCBI Taxonomy" id="94023"/>
    <lineage>
        <taxon>Eukaryota</taxon>
        <taxon>Fungi</taxon>
        <taxon>Fungi incertae sedis</taxon>
        <taxon>Mucoromycota</taxon>
        <taxon>Glomeromycotina</taxon>
        <taxon>Glomeromycetes</taxon>
        <taxon>Diversisporales</taxon>
        <taxon>Acaulosporaceae</taxon>
        <taxon>Acaulospora</taxon>
    </lineage>
</organism>
<evidence type="ECO:0000313" key="11">
    <source>
        <dbReference type="Proteomes" id="UP000789342"/>
    </source>
</evidence>
<evidence type="ECO:0000256" key="5">
    <source>
        <dbReference type="ARBA" id="ARBA00022989"/>
    </source>
</evidence>
<feature type="transmembrane region" description="Helical" evidence="8">
    <location>
        <begin position="128"/>
        <end position="149"/>
    </location>
</feature>
<feature type="transmembrane region" description="Helical" evidence="8">
    <location>
        <begin position="425"/>
        <end position="450"/>
    </location>
</feature>
<dbReference type="GO" id="GO:0005886">
    <property type="term" value="C:plasma membrane"/>
    <property type="evidence" value="ECO:0007669"/>
    <property type="project" value="TreeGrafter"/>
</dbReference>
<name>A0A9N9CWE6_9GLOM</name>
<feature type="transmembrane region" description="Helical" evidence="8">
    <location>
        <begin position="504"/>
        <end position="522"/>
    </location>
</feature>
<keyword evidence="6 8" id="KW-0472">Membrane</keyword>
<feature type="transmembrane region" description="Helical" evidence="8">
    <location>
        <begin position="102"/>
        <end position="122"/>
    </location>
</feature>
<dbReference type="AlphaFoldDB" id="A0A9N9CWE6"/>
<dbReference type="InterPro" id="IPR036259">
    <property type="entry name" value="MFS_trans_sf"/>
</dbReference>
<feature type="transmembrane region" description="Helical" evidence="8">
    <location>
        <begin position="72"/>
        <end position="90"/>
    </location>
</feature>
<feature type="transmembrane region" description="Helical" evidence="8">
    <location>
        <begin position="394"/>
        <end position="413"/>
    </location>
</feature>
<dbReference type="Gene3D" id="1.20.1720.10">
    <property type="entry name" value="Multidrug resistance protein D"/>
    <property type="match status" value="1"/>
</dbReference>
<feature type="transmembrane region" description="Helical" evidence="8">
    <location>
        <begin position="363"/>
        <end position="382"/>
    </location>
</feature>
<dbReference type="OrthoDB" id="10021397at2759"/>
<feature type="compositionally biased region" description="Polar residues" evidence="7">
    <location>
        <begin position="1"/>
        <end position="10"/>
    </location>
</feature>
<keyword evidence="5 8" id="KW-1133">Transmembrane helix</keyword>
<evidence type="ECO:0000256" key="1">
    <source>
        <dbReference type="ARBA" id="ARBA00004127"/>
    </source>
</evidence>